<dbReference type="PANTHER" id="PTHR34934">
    <property type="entry name" value="FLAVIN-DEPENDENT THYMIDYLATE SYNTHASE"/>
    <property type="match status" value="1"/>
</dbReference>
<organism evidence="1 2">
    <name type="scientific">Halogranum tailed virus 1</name>
    <dbReference type="NCBI Taxonomy" id="1273749"/>
    <lineage>
        <taxon>Viruses</taxon>
        <taxon>Duplodnaviria</taxon>
        <taxon>Heunggongvirae</taxon>
        <taxon>Uroviricota</taxon>
        <taxon>Caudoviricetes</taxon>
        <taxon>Thumleimavirales</taxon>
        <taxon>Halomagnusviridae</taxon>
        <taxon>Hagravirus</taxon>
        <taxon>Hagravirus capitaneum</taxon>
        <taxon>Hagravirus HGTV1</taxon>
    </lineage>
</organism>
<gene>
    <name evidence="1" type="primary">117</name>
    <name evidence="1" type="ORF">HGTV1_117</name>
</gene>
<dbReference type="OrthoDB" id="8223at10239"/>
<dbReference type="GO" id="GO:0050660">
    <property type="term" value="F:flavin adenine dinucleotide binding"/>
    <property type="evidence" value="ECO:0007669"/>
    <property type="project" value="InterPro"/>
</dbReference>
<dbReference type="GO" id="GO:0006231">
    <property type="term" value="P:dTMP biosynthetic process"/>
    <property type="evidence" value="ECO:0007669"/>
    <property type="project" value="InterPro"/>
</dbReference>
<dbReference type="RefSeq" id="YP_008059293.1">
    <property type="nucleotide sequence ID" value="NC_021328.1"/>
</dbReference>
<keyword evidence="2" id="KW-1185">Reference proteome</keyword>
<dbReference type="InterPro" id="IPR036098">
    <property type="entry name" value="Thymidylate_synthase_ThyX_sf"/>
</dbReference>
<name>R4T950_9CAUD</name>
<dbReference type="Gene3D" id="3.30.1360.170">
    <property type="match status" value="1"/>
</dbReference>
<protein>
    <submittedName>
        <fullName evidence="1">Thymidylate synthase</fullName>
    </submittedName>
</protein>
<dbReference type="SUPFAM" id="SSF69796">
    <property type="entry name" value="Thymidylate synthase-complementing protein Thy1"/>
    <property type="match status" value="1"/>
</dbReference>
<dbReference type="GO" id="GO:0070402">
    <property type="term" value="F:NADPH binding"/>
    <property type="evidence" value="ECO:0007669"/>
    <property type="project" value="TreeGrafter"/>
</dbReference>
<dbReference type="KEGG" id="vg:16194024"/>
<evidence type="ECO:0000313" key="1">
    <source>
        <dbReference type="EMBL" id="AGM11415.1"/>
    </source>
</evidence>
<dbReference type="PROSITE" id="PS51331">
    <property type="entry name" value="THYX"/>
    <property type="match status" value="1"/>
</dbReference>
<dbReference type="NCBIfam" id="TIGR02170">
    <property type="entry name" value="thyX"/>
    <property type="match status" value="1"/>
</dbReference>
<evidence type="ECO:0000313" key="2">
    <source>
        <dbReference type="Proteomes" id="UP000202786"/>
    </source>
</evidence>
<dbReference type="Pfam" id="PF02511">
    <property type="entry name" value="Thy1"/>
    <property type="match status" value="1"/>
</dbReference>
<dbReference type="PANTHER" id="PTHR34934:SF1">
    <property type="entry name" value="FLAVIN-DEPENDENT THYMIDYLATE SYNTHASE"/>
    <property type="match status" value="1"/>
</dbReference>
<dbReference type="GeneID" id="16194024"/>
<dbReference type="CDD" id="cd20175">
    <property type="entry name" value="ThyX"/>
    <property type="match status" value="1"/>
</dbReference>
<dbReference type="GO" id="GO:0050797">
    <property type="term" value="F:thymidylate synthase (FAD) activity"/>
    <property type="evidence" value="ECO:0007669"/>
    <property type="project" value="InterPro"/>
</dbReference>
<dbReference type="EMBL" id="KC292026">
    <property type="protein sequence ID" value="AGM11415.1"/>
    <property type="molecule type" value="Genomic_DNA"/>
</dbReference>
<proteinExistence type="inferred from homology"/>
<dbReference type="GO" id="GO:0004799">
    <property type="term" value="F:thymidylate synthase activity"/>
    <property type="evidence" value="ECO:0007669"/>
    <property type="project" value="TreeGrafter"/>
</dbReference>
<dbReference type="Proteomes" id="UP000202786">
    <property type="component" value="Segment"/>
</dbReference>
<reference evidence="1 2" key="1">
    <citation type="submission" date="2012-12" db="EMBL/GenBank/DDBJ databases">
        <authorList>
            <person name="Sencilo A."/>
            <person name="Jacobs-Sera D."/>
            <person name="Russell D.A."/>
            <person name="Ko C."/>
            <person name="Atanasova N."/>
            <person name="Osterlund E."/>
            <person name="Oksanen H.M."/>
            <person name="Bamford D.H."/>
            <person name="Hatfull G.F."/>
            <person name="Roine E."/>
            <person name="Hendrix R.W."/>
        </authorList>
    </citation>
    <scope>NUCLEOTIDE SEQUENCE [LARGE SCALE GENOMIC DNA]</scope>
</reference>
<dbReference type="HAMAP" id="MF_01408">
    <property type="entry name" value="ThyX"/>
    <property type="match status" value="1"/>
</dbReference>
<dbReference type="InterPro" id="IPR003669">
    <property type="entry name" value="Thymidylate_synthase_ThyX"/>
</dbReference>
<sequence length="267" mass="30642">MKVEVLNKTENPERLICRSGRGDMYGGFVGDADYTELMEPVDYGTEDIAGAIRENPQIDNAFLDEDIDELPDYIYDEAKTRAFIRKQASRGHWGIWEHPSITFAIEGMSRVTMAQITRHRHLSFDIQSMRYVDFDDPDYAMPESLTNPDHFTRSDGLVWEDEDDEVRENAKHVYEKALKNCTIAYESLLDLGVPAEDARYALPLATQVNVTMSGNARTMLHVLNLRQRGNAQWEIRNMSDGVVEELREWIPYTAAYWDDKGPVQISP</sequence>
<accession>R4T950</accession>